<dbReference type="EMBL" id="PJQM01002069">
    <property type="protein sequence ID" value="RCH98415.1"/>
    <property type="molecule type" value="Genomic_DNA"/>
</dbReference>
<dbReference type="InterPro" id="IPR000593">
    <property type="entry name" value="RasGAP_C"/>
</dbReference>
<dbReference type="PANTHER" id="PTHR14149">
    <property type="entry name" value="RAS GTPASE-ACTIVATING PROTEIN WITH IQ MOTIF"/>
    <property type="match status" value="1"/>
</dbReference>
<dbReference type="GO" id="GO:0005938">
    <property type="term" value="C:cell cortex"/>
    <property type="evidence" value="ECO:0007669"/>
    <property type="project" value="TreeGrafter"/>
</dbReference>
<dbReference type="OrthoDB" id="775356at2759"/>
<dbReference type="STRING" id="4846.A0A367K8A5"/>
<evidence type="ECO:0000313" key="3">
    <source>
        <dbReference type="Proteomes" id="UP000253551"/>
    </source>
</evidence>
<dbReference type="SUPFAM" id="SSF143885">
    <property type="entry name" value="RGC domain-like"/>
    <property type="match status" value="1"/>
</dbReference>
<dbReference type="AlphaFoldDB" id="A0A367K8A5"/>
<accession>A0A367K8A5</accession>
<keyword evidence="3" id="KW-1185">Reference proteome</keyword>
<reference evidence="2 3" key="1">
    <citation type="journal article" date="2018" name="G3 (Bethesda)">
        <title>Phylogenetic and Phylogenomic Definition of Rhizopus Species.</title>
        <authorList>
            <person name="Gryganskyi A.P."/>
            <person name="Golan J."/>
            <person name="Dolatabadi S."/>
            <person name="Mondo S."/>
            <person name="Robb S."/>
            <person name="Idnurm A."/>
            <person name="Muszewska A."/>
            <person name="Steczkiewicz K."/>
            <person name="Masonjones S."/>
            <person name="Liao H.L."/>
            <person name="Gajdeczka M.T."/>
            <person name="Anike F."/>
            <person name="Vuek A."/>
            <person name="Anishchenko I.M."/>
            <person name="Voigt K."/>
            <person name="de Hoog G.S."/>
            <person name="Smith M.E."/>
            <person name="Heitman J."/>
            <person name="Vilgalys R."/>
            <person name="Stajich J.E."/>
        </authorList>
    </citation>
    <scope>NUCLEOTIDE SEQUENCE [LARGE SCALE GENOMIC DNA]</scope>
    <source>
        <strain evidence="2 3">LSU 92-RS-03</strain>
    </source>
</reference>
<comment type="caution">
    <text evidence="2">The sequence shown here is derived from an EMBL/GenBank/DDBJ whole genome shotgun (WGS) entry which is preliminary data.</text>
</comment>
<sequence length="431" mass="49587">IAKMLQNLANKPSYAKETYMIPTNAFVEDNKQRINKFLNDLCEVSDFYESLEMDQYMALSRKDISINITPNEMYNTHVLLKKYIDRLAPEPLHHLRIILEDLGPIVPSLVPRNVNRPVQLPLESRWEASSMMAQQDTVLSSSEQSITQSDILYMETKSIFVQIVRSLPHTIKNLDLKHIMAATESAKDTQILIKGMKAQALLHELENAGVVTQQDRYALLVQEIKQELTHLGDLKGRVMSEIESLVQVYKTIKDHNRYLENQLDTYRTYLDNVRAQSGHVTMDVKEPSQQRRFGFWSTTSSSEPSTDSNDYLKKPSVGLRKKPSGIFKFSHQQLERDGVIVATDIPDQHKGNIFMMIQCPVTGTFIISLHYKGRDKPILELDLKLDDLLEKQKEQEAVLDLEYIKLSVYKVIQLLNKNFKGKNGISRLNFF</sequence>
<gene>
    <name evidence="2" type="primary">GAP1_6</name>
    <name evidence="2" type="ORF">CU098_010665</name>
</gene>
<dbReference type="Gene3D" id="1.10.506.10">
    <property type="entry name" value="GTPase Activation - p120gap, domain 1"/>
    <property type="match status" value="1"/>
</dbReference>
<dbReference type="GO" id="GO:0005096">
    <property type="term" value="F:GTPase activator activity"/>
    <property type="evidence" value="ECO:0007669"/>
    <property type="project" value="TreeGrafter"/>
</dbReference>
<dbReference type="InterPro" id="IPR008936">
    <property type="entry name" value="Rho_GTPase_activation_prot"/>
</dbReference>
<protein>
    <submittedName>
        <fullName evidence="2">Glyceraldehyde-3-phosphate dehydrogenase 1</fullName>
    </submittedName>
</protein>
<feature type="non-terminal residue" evidence="2">
    <location>
        <position position="1"/>
    </location>
</feature>
<dbReference type="GO" id="GO:0046580">
    <property type="term" value="P:negative regulation of Ras protein signal transduction"/>
    <property type="evidence" value="ECO:0007669"/>
    <property type="project" value="TreeGrafter"/>
</dbReference>
<dbReference type="PANTHER" id="PTHR14149:SF17">
    <property type="entry name" value="GTPASE-ACTIVATING PROTEIN"/>
    <property type="match status" value="1"/>
</dbReference>
<evidence type="ECO:0000259" key="1">
    <source>
        <dbReference type="Pfam" id="PF03836"/>
    </source>
</evidence>
<dbReference type="SUPFAM" id="SSF48350">
    <property type="entry name" value="GTPase activation domain, GAP"/>
    <property type="match status" value="1"/>
</dbReference>
<proteinExistence type="predicted"/>
<dbReference type="Pfam" id="PF03836">
    <property type="entry name" value="RasGAP_C"/>
    <property type="match status" value="1"/>
</dbReference>
<organism evidence="2 3">
    <name type="scientific">Rhizopus stolonifer</name>
    <name type="common">Rhizopus nigricans</name>
    <dbReference type="NCBI Taxonomy" id="4846"/>
    <lineage>
        <taxon>Eukaryota</taxon>
        <taxon>Fungi</taxon>
        <taxon>Fungi incertae sedis</taxon>
        <taxon>Mucoromycota</taxon>
        <taxon>Mucoromycotina</taxon>
        <taxon>Mucoromycetes</taxon>
        <taxon>Mucorales</taxon>
        <taxon>Mucorineae</taxon>
        <taxon>Rhizopodaceae</taxon>
        <taxon>Rhizopus</taxon>
    </lineage>
</organism>
<feature type="domain" description="RasGAP protein C-terminal" evidence="1">
    <location>
        <begin position="194"/>
        <end position="342"/>
    </location>
</feature>
<name>A0A367K8A5_RHIST</name>
<dbReference type="Proteomes" id="UP000253551">
    <property type="component" value="Unassembled WGS sequence"/>
</dbReference>
<evidence type="ECO:0000313" key="2">
    <source>
        <dbReference type="EMBL" id="RCH98415.1"/>
    </source>
</evidence>